<dbReference type="Pfam" id="PF00067">
    <property type="entry name" value="p450"/>
    <property type="match status" value="1"/>
</dbReference>
<evidence type="ECO:0000313" key="28">
    <source>
        <dbReference type="EMBL" id="KAH9824572.1"/>
    </source>
</evidence>
<accession>A0A9W7SMR3</accession>
<dbReference type="GO" id="GO:0005506">
    <property type="term" value="F:iron ion binding"/>
    <property type="evidence" value="ECO:0007669"/>
    <property type="project" value="InterPro"/>
</dbReference>
<dbReference type="PRINTS" id="PR00464">
    <property type="entry name" value="EP450II"/>
</dbReference>
<protein>
    <recommendedName>
        <fullName evidence="8">CDP-diacylglycerol--serine O-phosphatidyltransferase</fullName>
        <ecNumber evidence="7">2.7.8.8</ecNumber>
    </recommendedName>
    <alternativeName>
        <fullName evidence="23">Phosphatidylserine synthase</fullName>
    </alternativeName>
</protein>
<evidence type="ECO:0000256" key="7">
    <source>
        <dbReference type="ARBA" id="ARBA00013174"/>
    </source>
</evidence>
<keyword evidence="29" id="KW-1185">Reference proteome</keyword>
<comment type="similarity">
    <text evidence="5 26">Belongs to the CDP-alcohol phosphatidyltransferase class-I family.</text>
</comment>
<dbReference type="EMBL" id="RIBY02002145">
    <property type="protein sequence ID" value="KAH9824572.1"/>
    <property type="molecule type" value="Genomic_DNA"/>
</dbReference>
<dbReference type="InterPro" id="IPR004533">
    <property type="entry name" value="CDP-diaglyc--ser_O-PTrfase"/>
</dbReference>
<evidence type="ECO:0000256" key="27">
    <source>
        <dbReference type="SAM" id="MobiDB-lite"/>
    </source>
</evidence>
<dbReference type="NCBIfam" id="TIGR00473">
    <property type="entry name" value="pssA"/>
    <property type="match status" value="1"/>
</dbReference>
<dbReference type="Gene3D" id="1.20.120.1760">
    <property type="match status" value="1"/>
</dbReference>
<keyword evidence="12" id="KW-0812">Transmembrane</keyword>
<reference evidence="28 29" key="2">
    <citation type="journal article" date="2021" name="Curr. Genet.">
        <title>Genetic response to nitrogen starvation in the aggressive Eucalyptus foliar pathogen Teratosphaeria destructans.</title>
        <authorList>
            <person name="Havenga M."/>
            <person name="Wingfield B.D."/>
            <person name="Wingfield M.J."/>
            <person name="Dreyer L.L."/>
            <person name="Roets F."/>
            <person name="Aylward J."/>
        </authorList>
    </citation>
    <scope>NUCLEOTIDE SEQUENCE [LARGE SCALE GENOMIC DNA]</scope>
    <source>
        <strain evidence="28">CMW44962</strain>
    </source>
</reference>
<comment type="similarity">
    <text evidence="6">Belongs to the cytochrome P450 family.</text>
</comment>
<evidence type="ECO:0000256" key="12">
    <source>
        <dbReference type="ARBA" id="ARBA00022692"/>
    </source>
</evidence>
<dbReference type="GO" id="GO:0020037">
    <property type="term" value="F:heme binding"/>
    <property type="evidence" value="ECO:0007669"/>
    <property type="project" value="InterPro"/>
</dbReference>
<dbReference type="CDD" id="cd11063">
    <property type="entry name" value="CYP52"/>
    <property type="match status" value="1"/>
</dbReference>
<dbReference type="PROSITE" id="PS00086">
    <property type="entry name" value="CYTOCHROME_P450"/>
    <property type="match status" value="1"/>
</dbReference>
<proteinExistence type="inferred from homology"/>
<comment type="catalytic activity">
    <reaction evidence="1">
        <text>a CDP-1,2-diacyl-sn-glycerol + L-serine = a 1,2-diacyl-sn-glycero-3-phospho-L-serine + CMP + H(+)</text>
        <dbReference type="Rhea" id="RHEA:16913"/>
        <dbReference type="ChEBI" id="CHEBI:15378"/>
        <dbReference type="ChEBI" id="CHEBI:33384"/>
        <dbReference type="ChEBI" id="CHEBI:57262"/>
        <dbReference type="ChEBI" id="CHEBI:58332"/>
        <dbReference type="ChEBI" id="CHEBI:60377"/>
        <dbReference type="EC" id="2.7.8.8"/>
    </reaction>
</comment>
<evidence type="ECO:0000256" key="10">
    <source>
        <dbReference type="ARBA" id="ARBA00022617"/>
    </source>
</evidence>
<dbReference type="Gene3D" id="1.10.630.10">
    <property type="entry name" value="Cytochrome P450"/>
    <property type="match status" value="1"/>
</dbReference>
<organism evidence="28 29">
    <name type="scientific">Teratosphaeria destructans</name>
    <dbReference type="NCBI Taxonomy" id="418781"/>
    <lineage>
        <taxon>Eukaryota</taxon>
        <taxon>Fungi</taxon>
        <taxon>Dikarya</taxon>
        <taxon>Ascomycota</taxon>
        <taxon>Pezizomycotina</taxon>
        <taxon>Dothideomycetes</taxon>
        <taxon>Dothideomycetidae</taxon>
        <taxon>Mycosphaerellales</taxon>
        <taxon>Teratosphaeriaceae</taxon>
        <taxon>Teratosphaeria</taxon>
    </lineage>
</organism>
<evidence type="ECO:0000313" key="29">
    <source>
        <dbReference type="Proteomes" id="UP001138500"/>
    </source>
</evidence>
<dbReference type="OrthoDB" id="1470350at2759"/>
<evidence type="ECO:0000256" key="13">
    <source>
        <dbReference type="ARBA" id="ARBA00022723"/>
    </source>
</evidence>
<comment type="pathway">
    <text evidence="24">Phospholipid metabolism; phosphatidylethanolamine biosynthesis; phosphatidylethanolamine from CDP-diacylglycerol: step 1/2.</text>
</comment>
<evidence type="ECO:0000256" key="22">
    <source>
        <dbReference type="ARBA" id="ARBA00023264"/>
    </source>
</evidence>
<comment type="pathway">
    <text evidence="4">Lipid metabolism.</text>
</comment>
<dbReference type="PRINTS" id="PR00385">
    <property type="entry name" value="P450"/>
</dbReference>
<dbReference type="PROSITE" id="PS00379">
    <property type="entry name" value="CDP_ALCOHOL_P_TRANSF"/>
    <property type="match status" value="1"/>
</dbReference>
<keyword evidence="11 26" id="KW-0808">Transferase</keyword>
<evidence type="ECO:0000256" key="21">
    <source>
        <dbReference type="ARBA" id="ARBA00023209"/>
    </source>
</evidence>
<dbReference type="SUPFAM" id="SSF48264">
    <property type="entry name" value="Cytochrome P450"/>
    <property type="match status" value="1"/>
</dbReference>
<keyword evidence="20" id="KW-0472">Membrane</keyword>
<keyword evidence="21" id="KW-0594">Phospholipid biosynthesis</keyword>
<dbReference type="AlphaFoldDB" id="A0A9W7SMR3"/>
<dbReference type="EC" id="2.7.8.8" evidence="7"/>
<keyword evidence="14" id="KW-0256">Endoplasmic reticulum</keyword>
<keyword evidence="9" id="KW-0444">Lipid biosynthesis</keyword>
<evidence type="ECO:0000256" key="1">
    <source>
        <dbReference type="ARBA" id="ARBA00000287"/>
    </source>
</evidence>
<comment type="cofactor">
    <cofactor evidence="2 25">
        <name>heme</name>
        <dbReference type="ChEBI" id="CHEBI:30413"/>
    </cofactor>
</comment>
<keyword evidence="15" id="KW-1133">Transmembrane helix</keyword>
<dbReference type="InterPro" id="IPR002974">
    <property type="entry name" value="Cyt_P450_E_CYP52_ascomycetes"/>
</dbReference>
<evidence type="ECO:0000256" key="9">
    <source>
        <dbReference type="ARBA" id="ARBA00022516"/>
    </source>
</evidence>
<evidence type="ECO:0000256" key="5">
    <source>
        <dbReference type="ARBA" id="ARBA00010441"/>
    </source>
</evidence>
<name>A0A9W7SMR3_9PEZI</name>
<keyword evidence="22" id="KW-1208">Phospholipid metabolism</keyword>
<evidence type="ECO:0000256" key="11">
    <source>
        <dbReference type="ARBA" id="ARBA00022679"/>
    </source>
</evidence>
<dbReference type="InterPro" id="IPR047146">
    <property type="entry name" value="Cyt_P450_E_CYP52_fungi"/>
</dbReference>
<dbReference type="GO" id="GO:0016712">
    <property type="term" value="F:oxidoreductase activity, acting on paired donors, with incorporation or reduction of molecular oxygen, reduced flavin or flavoprotein as one donor, and incorporation of one atom of oxygen"/>
    <property type="evidence" value="ECO:0007669"/>
    <property type="project" value="InterPro"/>
</dbReference>
<dbReference type="FunFam" id="1.20.120.1760:FF:000022">
    <property type="entry name" value="CDP-diacylglycerol--serine O-phosphatidyltransferase"/>
    <property type="match status" value="1"/>
</dbReference>
<dbReference type="InterPro" id="IPR048254">
    <property type="entry name" value="CDP_ALCOHOL_P_TRANSF_CS"/>
</dbReference>
<keyword evidence="16" id="KW-0560">Oxidoreductase</keyword>
<dbReference type="Pfam" id="PF01066">
    <property type="entry name" value="CDP-OH_P_transf"/>
    <property type="match status" value="1"/>
</dbReference>
<evidence type="ECO:0000256" key="19">
    <source>
        <dbReference type="ARBA" id="ARBA00023098"/>
    </source>
</evidence>
<dbReference type="PANTHER" id="PTHR24287">
    <property type="entry name" value="P450, PUTATIVE (EUROFUNG)-RELATED"/>
    <property type="match status" value="1"/>
</dbReference>
<dbReference type="InterPro" id="IPR001128">
    <property type="entry name" value="Cyt_P450"/>
</dbReference>
<evidence type="ECO:0000256" key="15">
    <source>
        <dbReference type="ARBA" id="ARBA00022989"/>
    </source>
</evidence>
<evidence type="ECO:0000256" key="6">
    <source>
        <dbReference type="ARBA" id="ARBA00010617"/>
    </source>
</evidence>
<dbReference type="InterPro" id="IPR043130">
    <property type="entry name" value="CDP-OH_PTrfase_TM_dom"/>
</dbReference>
<evidence type="ECO:0000256" key="18">
    <source>
        <dbReference type="ARBA" id="ARBA00023033"/>
    </source>
</evidence>
<feature type="binding site" description="axial binding residue" evidence="25">
    <location>
        <position position="670"/>
    </location>
    <ligand>
        <name>heme</name>
        <dbReference type="ChEBI" id="CHEBI:30413"/>
    </ligand>
    <ligandPart>
        <name>Fe</name>
        <dbReference type="ChEBI" id="CHEBI:18248"/>
    </ligandPart>
</feature>
<evidence type="ECO:0000256" key="26">
    <source>
        <dbReference type="RuleBase" id="RU003750"/>
    </source>
</evidence>
<evidence type="ECO:0000256" key="3">
    <source>
        <dbReference type="ARBA" id="ARBA00004477"/>
    </source>
</evidence>
<keyword evidence="10 25" id="KW-0349">Heme</keyword>
<evidence type="ECO:0000256" key="14">
    <source>
        <dbReference type="ARBA" id="ARBA00022824"/>
    </source>
</evidence>
<gene>
    <name evidence="28" type="ORF">Tdes44962_MAKER04392</name>
</gene>
<evidence type="ECO:0000256" key="24">
    <source>
        <dbReference type="ARBA" id="ARBA00060701"/>
    </source>
</evidence>
<evidence type="ECO:0000256" key="20">
    <source>
        <dbReference type="ARBA" id="ARBA00023136"/>
    </source>
</evidence>
<dbReference type="GO" id="GO:0005789">
    <property type="term" value="C:endoplasmic reticulum membrane"/>
    <property type="evidence" value="ECO:0007669"/>
    <property type="project" value="UniProtKB-SubCell"/>
</dbReference>
<dbReference type="InterPro" id="IPR000462">
    <property type="entry name" value="CDP-OH_P_trans"/>
</dbReference>
<sequence length="728" mass="82152">MSKRNNIPNGVEKAAQDAIREPPKDKQERLLNDPNPGHFSLIRAYHLADLITLMNGFCGVMSILSSMRYCLEGPSETRNLWLALGFMPFGLFFDFFDGKVARWRKKSSLMGAELDSLADLISFGCAPAACAFSLGIRTSLDQLFLTVFVLAGLARLARFNVTTASVPKDENGKAKYFEGLPIPTSLSIAALMSFWVTRGWIQDQIPGGTVAAGTVFEFHPVVGLFLAHGCFRAKELGCKDAPTYPDQGFLGIKGIREMRAADREQLFPDRMIERQERMSLQTPGRICSTFKTSMFGKEVFATSDPENVKAILATQFNDFELGRTRRNNFLATLGDGIFVQDGQAWAHSRALLRPNFVRDQISDLELEETHVQNLFRVLKPGKDGWTAETNLQVLFFRLTIDSATEFLFGESVDSQIHEAEDSPSRRSSLNERLFAKNFDSANMHMAKRSRYADMYWLHNPKEYKENNKIINDFVKHYVDLALSRTSSEKKVEEGHEKYVFLEALAEQTRDPEELRAQLLNILLAGRDTTASLLSWLFMELLRNPEVFAKLRRAIIEDFGTYSHPKEISFATLKGSQYLSFCLSEALRLWPVVPVNGRRSNKATTLPRGGGADGQSPVYIRPETDVHYSVHVMHRRKDLWGPDAHQFVPERFLGRKPGWEYLPFNGGPRICIGQQFALTEASYVVVRMLQRFDQIRPGADGLERVVRSNLSLTNAPAKPVTLGLHEAQE</sequence>
<dbReference type="InterPro" id="IPR002402">
    <property type="entry name" value="Cyt_P450_E_grp-II"/>
</dbReference>
<dbReference type="GO" id="GO:0006659">
    <property type="term" value="P:phosphatidylserine biosynthetic process"/>
    <property type="evidence" value="ECO:0007669"/>
    <property type="project" value="UniProtKB-ARBA"/>
</dbReference>
<evidence type="ECO:0000256" key="2">
    <source>
        <dbReference type="ARBA" id="ARBA00001971"/>
    </source>
</evidence>
<evidence type="ECO:0000256" key="23">
    <source>
        <dbReference type="ARBA" id="ARBA00032361"/>
    </source>
</evidence>
<comment type="caution">
    <text evidence="28">The sequence shown here is derived from an EMBL/GenBank/DDBJ whole genome shotgun (WGS) entry which is preliminary data.</text>
</comment>
<evidence type="ECO:0000256" key="4">
    <source>
        <dbReference type="ARBA" id="ARBA00005189"/>
    </source>
</evidence>
<reference evidence="28 29" key="1">
    <citation type="journal article" date="2018" name="IMA Fungus">
        <title>IMA Genome-F 10: Nine draft genome sequences of Claviceps purpurea s.lat., including C. arundinis, C. humidiphila, and C. cf. spartinae, pseudomolecules for the pitch canker pathogen Fusarium circinatum, draft genome of Davidsoniella eucalypti, Grosmannia galeiformis, Quambalaria eucalypti, and Teratosphaeria destructans.</title>
        <authorList>
            <person name="Wingfield B.D."/>
            <person name="Liu M."/>
            <person name="Nguyen H.D."/>
            <person name="Lane F.A."/>
            <person name="Morgan S.W."/>
            <person name="De Vos L."/>
            <person name="Wilken P.M."/>
            <person name="Duong T.A."/>
            <person name="Aylward J."/>
            <person name="Coetzee M.P."/>
            <person name="Dadej K."/>
            <person name="De Beer Z.W."/>
            <person name="Findlay W."/>
            <person name="Havenga M."/>
            <person name="Kolarik M."/>
            <person name="Menzies J.G."/>
            <person name="Naidoo K."/>
            <person name="Pochopski O."/>
            <person name="Shoukouhi P."/>
            <person name="Santana Q.C."/>
            <person name="Seifert K.A."/>
            <person name="Soal N."/>
            <person name="Steenkamp E.T."/>
            <person name="Tatham C.T."/>
            <person name="van der Nest M.A."/>
            <person name="Wingfield M.J."/>
        </authorList>
    </citation>
    <scope>NUCLEOTIDE SEQUENCE [LARGE SCALE GENOMIC DNA]</scope>
    <source>
        <strain evidence="28">CMW44962</strain>
    </source>
</reference>
<keyword evidence="18" id="KW-0503">Monooxygenase</keyword>
<evidence type="ECO:0000256" key="17">
    <source>
        <dbReference type="ARBA" id="ARBA00023004"/>
    </source>
</evidence>
<keyword evidence="19" id="KW-0443">Lipid metabolism</keyword>
<dbReference type="PANTHER" id="PTHR24287:SF1">
    <property type="entry name" value="P450, PUTATIVE (EUROFUNG)-RELATED"/>
    <property type="match status" value="1"/>
</dbReference>
<comment type="subcellular location">
    <subcellularLocation>
        <location evidence="3">Endoplasmic reticulum membrane</location>
        <topology evidence="3">Multi-pass membrane protein</topology>
    </subcellularLocation>
</comment>
<evidence type="ECO:0000256" key="8">
    <source>
        <dbReference type="ARBA" id="ARBA00017171"/>
    </source>
</evidence>
<dbReference type="Proteomes" id="UP001138500">
    <property type="component" value="Unassembled WGS sequence"/>
</dbReference>
<evidence type="ECO:0000256" key="16">
    <source>
        <dbReference type="ARBA" id="ARBA00023002"/>
    </source>
</evidence>
<dbReference type="InterPro" id="IPR017972">
    <property type="entry name" value="Cyt_P450_CS"/>
</dbReference>
<keyword evidence="13 25" id="KW-0479">Metal-binding</keyword>
<feature type="compositionally biased region" description="Basic and acidic residues" evidence="27">
    <location>
        <begin position="14"/>
        <end position="31"/>
    </location>
</feature>
<feature type="region of interest" description="Disordered" evidence="27">
    <location>
        <begin position="1"/>
        <end position="32"/>
    </location>
</feature>
<dbReference type="GO" id="GO:0003882">
    <property type="term" value="F:CDP-diacylglycerol-serine O-phosphatidyltransferase activity"/>
    <property type="evidence" value="ECO:0007669"/>
    <property type="project" value="UniProtKB-EC"/>
</dbReference>
<dbReference type="PRINTS" id="PR01239">
    <property type="entry name" value="EP450IICYP52"/>
</dbReference>
<evidence type="ECO:0000256" key="25">
    <source>
        <dbReference type="PIRSR" id="PIRSR602402-1"/>
    </source>
</evidence>
<keyword evidence="17 25" id="KW-0408">Iron</keyword>
<dbReference type="InterPro" id="IPR036396">
    <property type="entry name" value="Cyt_P450_sf"/>
</dbReference>